<dbReference type="RefSeq" id="XP_038078802.1">
    <property type="nucleotide sequence ID" value="XM_038222874.1"/>
</dbReference>
<dbReference type="GeneID" id="119746082"/>
<organism evidence="10 11">
    <name type="scientific">Patiria miniata</name>
    <name type="common">Bat star</name>
    <name type="synonym">Asterina miniata</name>
    <dbReference type="NCBI Taxonomy" id="46514"/>
    <lineage>
        <taxon>Eukaryota</taxon>
        <taxon>Metazoa</taxon>
        <taxon>Echinodermata</taxon>
        <taxon>Eleutherozoa</taxon>
        <taxon>Asterozoa</taxon>
        <taxon>Asteroidea</taxon>
        <taxon>Valvatacea</taxon>
        <taxon>Valvatida</taxon>
        <taxon>Asterinidae</taxon>
        <taxon>Patiria</taxon>
    </lineage>
</organism>
<evidence type="ECO:0000313" key="10">
    <source>
        <dbReference type="EnsemblMetazoa" id="XP_038078802.1"/>
    </source>
</evidence>
<evidence type="ECO:0000256" key="6">
    <source>
        <dbReference type="ARBA" id="ARBA00023128"/>
    </source>
</evidence>
<sequence length="247" mass="27891">MATRPVLGAFKYLTFFSNENILSISCSLLSRYAVGAQRAKRNLRCLCASASTGTSTTSKHMDVITKDKVFIDTNGLVNTLEEHGFSRQQAECLTGVLLSVFSKNTEVLSKETISKEQLEISVQTIMSHISAVKKDMIILEKSEFSTLRTENERLENQVKQLRKQLQDDITNLSNKVALDLNLEKSRVKEEANEHRMLVETNKNLITTEVANVMSKLEATKNDIFRYFAGTLLGCLTIALGFYRIWMH</sequence>
<evidence type="ECO:0000256" key="3">
    <source>
        <dbReference type="ARBA" id="ARBA00022692"/>
    </source>
</evidence>
<keyword evidence="6" id="KW-0496">Mitochondrion</keyword>
<dbReference type="AlphaFoldDB" id="A0A914BTD2"/>
<evidence type="ECO:0000256" key="2">
    <source>
        <dbReference type="ARBA" id="ARBA00007224"/>
    </source>
</evidence>
<dbReference type="Pfam" id="PF07798">
    <property type="entry name" value="CCDC90-like"/>
    <property type="match status" value="1"/>
</dbReference>
<comment type="subcellular location">
    <subcellularLocation>
        <location evidence="1">Mitochondrion membrane</location>
    </subcellularLocation>
</comment>
<evidence type="ECO:0000256" key="9">
    <source>
        <dbReference type="SAM" id="Phobius"/>
    </source>
</evidence>
<reference evidence="10" key="1">
    <citation type="submission" date="2022-11" db="UniProtKB">
        <authorList>
            <consortium name="EnsemblMetazoa"/>
        </authorList>
    </citation>
    <scope>IDENTIFICATION</scope>
</reference>
<keyword evidence="5 8" id="KW-0175">Coiled coil</keyword>
<dbReference type="PANTHER" id="PTHR14360">
    <property type="entry name" value="PROTEIN FMP32, MITOCHONDRIAL"/>
    <property type="match status" value="1"/>
</dbReference>
<accession>A0A914BTD2</accession>
<comment type="similarity">
    <text evidence="2">Belongs to the CCDC90 family.</text>
</comment>
<evidence type="ECO:0000256" key="7">
    <source>
        <dbReference type="ARBA" id="ARBA00023136"/>
    </source>
</evidence>
<evidence type="ECO:0000256" key="4">
    <source>
        <dbReference type="ARBA" id="ARBA00022989"/>
    </source>
</evidence>
<evidence type="ECO:0000256" key="8">
    <source>
        <dbReference type="SAM" id="Coils"/>
    </source>
</evidence>
<dbReference type="PANTHER" id="PTHR14360:SF1">
    <property type="entry name" value="PROTEIN FMP32, MITOCHONDRIAL"/>
    <property type="match status" value="1"/>
</dbReference>
<feature type="transmembrane region" description="Helical" evidence="9">
    <location>
        <begin position="223"/>
        <end position="245"/>
    </location>
</feature>
<dbReference type="Proteomes" id="UP000887568">
    <property type="component" value="Unplaced"/>
</dbReference>
<dbReference type="OrthoDB" id="889336at2759"/>
<keyword evidence="3 9" id="KW-0812">Transmembrane</keyword>
<protein>
    <recommendedName>
        <fullName evidence="12">Mitochondrial calcium uniporter regulator 1</fullName>
    </recommendedName>
</protein>
<dbReference type="FunFam" id="1.20.5.340:FF:000015">
    <property type="entry name" value="Mitochondrial calcium uniporter regulator 1"/>
    <property type="match status" value="1"/>
</dbReference>
<evidence type="ECO:0008006" key="12">
    <source>
        <dbReference type="Google" id="ProtNLM"/>
    </source>
</evidence>
<proteinExistence type="inferred from homology"/>
<dbReference type="InterPro" id="IPR024461">
    <property type="entry name" value="CCDC90-like"/>
</dbReference>
<feature type="coiled-coil region" evidence="8">
    <location>
        <begin position="137"/>
        <end position="175"/>
    </location>
</feature>
<evidence type="ECO:0000256" key="5">
    <source>
        <dbReference type="ARBA" id="ARBA00023054"/>
    </source>
</evidence>
<dbReference type="Gene3D" id="1.20.5.340">
    <property type="match status" value="1"/>
</dbReference>
<name>A0A914BTD2_PATMI</name>
<keyword evidence="7 9" id="KW-0472">Membrane</keyword>
<evidence type="ECO:0000256" key="1">
    <source>
        <dbReference type="ARBA" id="ARBA00004325"/>
    </source>
</evidence>
<evidence type="ECO:0000313" key="11">
    <source>
        <dbReference type="Proteomes" id="UP000887568"/>
    </source>
</evidence>
<dbReference type="EnsemblMetazoa" id="XM_038222874.1">
    <property type="protein sequence ID" value="XP_038078802.1"/>
    <property type="gene ID" value="LOC119746082"/>
</dbReference>
<keyword evidence="4 9" id="KW-1133">Transmembrane helix</keyword>
<keyword evidence="11" id="KW-1185">Reference proteome</keyword>
<dbReference type="GO" id="GO:0031966">
    <property type="term" value="C:mitochondrial membrane"/>
    <property type="evidence" value="ECO:0007669"/>
    <property type="project" value="UniProtKB-SubCell"/>
</dbReference>
<dbReference type="OMA" id="QMERRDV"/>